<dbReference type="EMBL" id="FOVE01000021">
    <property type="protein sequence ID" value="SFN90771.1"/>
    <property type="molecule type" value="Genomic_DNA"/>
</dbReference>
<dbReference type="Pfam" id="PF23296">
    <property type="entry name" value="DUF7079"/>
    <property type="match status" value="1"/>
</dbReference>
<evidence type="ECO:0000313" key="3">
    <source>
        <dbReference type="Proteomes" id="UP000242869"/>
    </source>
</evidence>
<feature type="domain" description="DUF7079" evidence="1">
    <location>
        <begin position="11"/>
        <end position="116"/>
    </location>
</feature>
<evidence type="ECO:0000259" key="1">
    <source>
        <dbReference type="Pfam" id="PF23296"/>
    </source>
</evidence>
<proteinExistence type="predicted"/>
<accession>A0A1I5CVW1</accession>
<name>A0A1I5CVW1_9NEIS</name>
<sequence>MKPPHEDVEFRMPVWQALGEFFLDNEPNLEYVARVCAESPYSLGELDQILFNEVWPALSPNLASMAGEWAGWDREWLTKRVLEKYKTGSSRVWWLNPAKLFFCSAWFSVRKEIEQRRTRENPAL</sequence>
<evidence type="ECO:0000313" key="2">
    <source>
        <dbReference type="EMBL" id="SFN90771.1"/>
    </source>
</evidence>
<dbReference type="InterPro" id="IPR055507">
    <property type="entry name" value="DUF7079"/>
</dbReference>
<organism evidence="2 3">
    <name type="scientific">Formivibrio citricus</name>
    <dbReference type="NCBI Taxonomy" id="83765"/>
    <lineage>
        <taxon>Bacteria</taxon>
        <taxon>Pseudomonadati</taxon>
        <taxon>Pseudomonadota</taxon>
        <taxon>Betaproteobacteria</taxon>
        <taxon>Neisseriales</taxon>
        <taxon>Chitinibacteraceae</taxon>
        <taxon>Formivibrio</taxon>
    </lineage>
</organism>
<gene>
    <name evidence="2" type="ORF">SAMN05660284_02498</name>
</gene>
<dbReference type="AlphaFoldDB" id="A0A1I5CVW1"/>
<reference evidence="3" key="1">
    <citation type="submission" date="2016-10" db="EMBL/GenBank/DDBJ databases">
        <authorList>
            <person name="Varghese N."/>
            <person name="Submissions S."/>
        </authorList>
    </citation>
    <scope>NUCLEOTIDE SEQUENCE [LARGE SCALE GENOMIC DNA]</scope>
    <source>
        <strain evidence="3">DSM 6150</strain>
    </source>
</reference>
<protein>
    <recommendedName>
        <fullName evidence="1">DUF7079 domain-containing protein</fullName>
    </recommendedName>
</protein>
<dbReference type="Proteomes" id="UP000242869">
    <property type="component" value="Unassembled WGS sequence"/>
</dbReference>
<keyword evidence="3" id="KW-1185">Reference proteome</keyword>